<reference evidence="2 3" key="1">
    <citation type="journal article" date="2019" name="Sci. Rep.">
        <title>Orb-weaving spider Araneus ventricosus genome elucidates the spidroin gene catalogue.</title>
        <authorList>
            <person name="Kono N."/>
            <person name="Nakamura H."/>
            <person name="Ohtoshi R."/>
            <person name="Moran D.A.P."/>
            <person name="Shinohara A."/>
            <person name="Yoshida Y."/>
            <person name="Fujiwara M."/>
            <person name="Mori M."/>
            <person name="Tomita M."/>
            <person name="Arakawa K."/>
        </authorList>
    </citation>
    <scope>NUCLEOTIDE SEQUENCE [LARGE SCALE GENOMIC DNA]</scope>
</reference>
<gene>
    <name evidence="2" type="ORF">AVEN_184699_1</name>
</gene>
<feature type="region of interest" description="Disordered" evidence="1">
    <location>
        <begin position="1"/>
        <end position="26"/>
    </location>
</feature>
<name>A0A4Y2L7U7_ARAVE</name>
<evidence type="ECO:0000313" key="3">
    <source>
        <dbReference type="Proteomes" id="UP000499080"/>
    </source>
</evidence>
<dbReference type="OrthoDB" id="413361at2759"/>
<comment type="caution">
    <text evidence="2">The sequence shown here is derived from an EMBL/GenBank/DDBJ whole genome shotgun (WGS) entry which is preliminary data.</text>
</comment>
<organism evidence="2 3">
    <name type="scientific">Araneus ventricosus</name>
    <name type="common">Orbweaver spider</name>
    <name type="synonym">Epeira ventricosa</name>
    <dbReference type="NCBI Taxonomy" id="182803"/>
    <lineage>
        <taxon>Eukaryota</taxon>
        <taxon>Metazoa</taxon>
        <taxon>Ecdysozoa</taxon>
        <taxon>Arthropoda</taxon>
        <taxon>Chelicerata</taxon>
        <taxon>Arachnida</taxon>
        <taxon>Araneae</taxon>
        <taxon>Araneomorphae</taxon>
        <taxon>Entelegynae</taxon>
        <taxon>Araneoidea</taxon>
        <taxon>Araneidae</taxon>
        <taxon>Araneus</taxon>
    </lineage>
</organism>
<dbReference type="Proteomes" id="UP000499080">
    <property type="component" value="Unassembled WGS sequence"/>
</dbReference>
<protein>
    <submittedName>
        <fullName evidence="2">Uncharacterized protein</fullName>
    </submittedName>
</protein>
<sequence length="104" mass="12379">MMPQMLGKQHRETFGTGKKQINSHRRRDKCRRLWSHGGNISWRCLILYIYFKDEFTKFRRVFFLRRKSEVVNCLKTFISESEAAGHKIKELLSHGGTEFNNSEV</sequence>
<dbReference type="AlphaFoldDB" id="A0A4Y2L7U7"/>
<accession>A0A4Y2L7U7</accession>
<evidence type="ECO:0000256" key="1">
    <source>
        <dbReference type="SAM" id="MobiDB-lite"/>
    </source>
</evidence>
<keyword evidence="3" id="KW-1185">Reference proteome</keyword>
<proteinExistence type="predicted"/>
<evidence type="ECO:0000313" key="2">
    <source>
        <dbReference type="EMBL" id="GBN09903.1"/>
    </source>
</evidence>
<dbReference type="EMBL" id="BGPR01005405">
    <property type="protein sequence ID" value="GBN09903.1"/>
    <property type="molecule type" value="Genomic_DNA"/>
</dbReference>